<reference evidence="1 2" key="1">
    <citation type="submission" date="2024-01" db="EMBL/GenBank/DDBJ databases">
        <title>The genome of the rayed Mediterranean limpet Patella caerulea (Linnaeus, 1758).</title>
        <authorList>
            <person name="Anh-Thu Weber A."/>
            <person name="Halstead-Nussloch G."/>
        </authorList>
    </citation>
    <scope>NUCLEOTIDE SEQUENCE [LARGE SCALE GENOMIC DNA]</scope>
    <source>
        <strain evidence="1">AATW-2023a</strain>
        <tissue evidence="1">Whole specimen</tissue>
    </source>
</reference>
<organism evidence="1 2">
    <name type="scientific">Patella caerulea</name>
    <name type="common">Rayed Mediterranean limpet</name>
    <dbReference type="NCBI Taxonomy" id="87958"/>
    <lineage>
        <taxon>Eukaryota</taxon>
        <taxon>Metazoa</taxon>
        <taxon>Spiralia</taxon>
        <taxon>Lophotrochozoa</taxon>
        <taxon>Mollusca</taxon>
        <taxon>Gastropoda</taxon>
        <taxon>Patellogastropoda</taxon>
        <taxon>Patelloidea</taxon>
        <taxon>Patellidae</taxon>
        <taxon>Patella</taxon>
    </lineage>
</organism>
<dbReference type="SUPFAM" id="SSF140996">
    <property type="entry name" value="Hermes dimerisation domain"/>
    <property type="match status" value="1"/>
</dbReference>
<accession>A0AAN8K112</accession>
<dbReference type="SUPFAM" id="SSF53098">
    <property type="entry name" value="Ribonuclease H-like"/>
    <property type="match status" value="1"/>
</dbReference>
<dbReference type="EMBL" id="JAZGQO010000004">
    <property type="protein sequence ID" value="KAK6187191.1"/>
    <property type="molecule type" value="Genomic_DNA"/>
</dbReference>
<evidence type="ECO:0000313" key="2">
    <source>
        <dbReference type="Proteomes" id="UP001347796"/>
    </source>
</evidence>
<evidence type="ECO:0000313" key="1">
    <source>
        <dbReference type="EMBL" id="KAK6187191.1"/>
    </source>
</evidence>
<dbReference type="PANTHER" id="PTHR46481:SF9">
    <property type="entry name" value="ZINC FINGER BED DOMAIN-CONTAINING PROTEIN 1-LIKE"/>
    <property type="match status" value="1"/>
</dbReference>
<dbReference type="PANTHER" id="PTHR46481">
    <property type="entry name" value="ZINC FINGER BED DOMAIN-CONTAINING PROTEIN 4"/>
    <property type="match status" value="1"/>
</dbReference>
<dbReference type="InterPro" id="IPR012337">
    <property type="entry name" value="RNaseH-like_sf"/>
</dbReference>
<keyword evidence="2" id="KW-1185">Reference proteome</keyword>
<dbReference type="Proteomes" id="UP001347796">
    <property type="component" value="Unassembled WGS sequence"/>
</dbReference>
<dbReference type="AlphaFoldDB" id="A0AAN8K112"/>
<proteinExistence type="predicted"/>
<name>A0AAN8K112_PATCE</name>
<comment type="caution">
    <text evidence="1">The sequence shown here is derived from an EMBL/GenBank/DDBJ whole genome shotgun (WGS) entry which is preliminary data.</text>
</comment>
<gene>
    <name evidence="1" type="ORF">SNE40_005270</name>
</gene>
<dbReference type="InterPro" id="IPR052035">
    <property type="entry name" value="ZnF_BED_domain_contain"/>
</dbReference>
<protein>
    <submittedName>
        <fullName evidence="1">Uncharacterized protein</fullName>
    </submittedName>
</protein>
<sequence>MIPIFTVEKSGFRNMMKTFDPRYCLPGRKYFSDIAIPALYNTVHDKVLEEIRRRPVCYLGATTDMWSSRNMEPYLGVTVHFIDEDWRLNRETCYFSSDHTAENLALGLRQISTAWDFRETGMVCLKTDNGANTIKAASLNNYLRLQCFEHRLNLAINNALIKDQRIDKAVASCVKVVSAFSYSW</sequence>